<reference evidence="1 2" key="1">
    <citation type="submission" date="2018-03" db="EMBL/GenBank/DDBJ databases">
        <title>Genome sequencing of Ottowia sp.</title>
        <authorList>
            <person name="Kim S.-J."/>
            <person name="Heo J."/>
            <person name="Kwon S.-W."/>
        </authorList>
    </citation>
    <scope>NUCLEOTIDE SEQUENCE [LARGE SCALE GENOMIC DNA]</scope>
    <source>
        <strain evidence="1 2">KADR8-3</strain>
    </source>
</reference>
<evidence type="ECO:0000313" key="2">
    <source>
        <dbReference type="Proteomes" id="UP000239709"/>
    </source>
</evidence>
<dbReference type="KEGG" id="otk:C6570_14915"/>
<accession>A0A2S0MHL1</accession>
<dbReference type="OrthoDB" id="10002395at2"/>
<sequence length="103" mass="10759">MSGNQVNLSGWRHENWTMVGGQPPVVLNPAASVHSCIAWGWGEAQELLDLLHAAYDANSSNAGLIEVGLSRATVLSKMLEHLAERTAGKAVAATPAGGEEDAP</sequence>
<gene>
    <name evidence="1" type="ORF">C6570_14915</name>
</gene>
<dbReference type="EMBL" id="CP027666">
    <property type="protein sequence ID" value="AVO35372.1"/>
    <property type="molecule type" value="Genomic_DNA"/>
</dbReference>
<keyword evidence="2" id="KW-1185">Reference proteome</keyword>
<protein>
    <recommendedName>
        <fullName evidence="3">DUF3077 domain-containing protein</fullName>
    </recommendedName>
</protein>
<evidence type="ECO:0008006" key="3">
    <source>
        <dbReference type="Google" id="ProtNLM"/>
    </source>
</evidence>
<name>A0A2S0MHL1_9BURK</name>
<dbReference type="Proteomes" id="UP000239709">
    <property type="component" value="Chromosome"/>
</dbReference>
<organism evidence="1 2">
    <name type="scientific">Ottowia oryzae</name>
    <dbReference type="NCBI Taxonomy" id="2109914"/>
    <lineage>
        <taxon>Bacteria</taxon>
        <taxon>Pseudomonadati</taxon>
        <taxon>Pseudomonadota</taxon>
        <taxon>Betaproteobacteria</taxon>
        <taxon>Burkholderiales</taxon>
        <taxon>Comamonadaceae</taxon>
        <taxon>Ottowia</taxon>
    </lineage>
</organism>
<proteinExistence type="predicted"/>
<evidence type="ECO:0000313" key="1">
    <source>
        <dbReference type="EMBL" id="AVO35372.1"/>
    </source>
</evidence>
<dbReference type="RefSeq" id="WP_106703920.1">
    <property type="nucleotide sequence ID" value="NZ_CP027666.1"/>
</dbReference>
<dbReference type="AlphaFoldDB" id="A0A2S0MHL1"/>